<keyword evidence="5" id="KW-0677">Repeat</keyword>
<dbReference type="GO" id="GO:0006412">
    <property type="term" value="P:translation"/>
    <property type="evidence" value="ECO:0007669"/>
    <property type="project" value="UniProtKB-KW"/>
</dbReference>
<keyword evidence="12" id="KW-0175">Coiled coil</keyword>
<gene>
    <name evidence="14" type="ORF">G3O08_04565</name>
</gene>
<proteinExistence type="inferred from homology"/>
<keyword evidence="6" id="KW-0547">Nucleotide-binding</keyword>
<dbReference type="Pfam" id="PF12848">
    <property type="entry name" value="ABC_tran_Xtn"/>
    <property type="match status" value="1"/>
</dbReference>
<dbReference type="InterPro" id="IPR037118">
    <property type="entry name" value="Val-tRNA_synth_C_sf"/>
</dbReference>
<accession>A0A7K3WPF8</accession>
<dbReference type="FunFam" id="3.40.50.300:FF:000183">
    <property type="entry name" value="ABC transporter ATP-binding protein yjjK"/>
    <property type="match status" value="1"/>
</dbReference>
<dbReference type="GO" id="GO:0006417">
    <property type="term" value="P:regulation of translation"/>
    <property type="evidence" value="ECO:0007669"/>
    <property type="project" value="UniProtKB-KW"/>
</dbReference>
<dbReference type="InterPro" id="IPR032781">
    <property type="entry name" value="ABC_tran_Xtn"/>
</dbReference>
<dbReference type="Proteomes" id="UP000486602">
    <property type="component" value="Unassembled WGS sequence"/>
</dbReference>
<dbReference type="EMBL" id="JAAGVY010000005">
    <property type="protein sequence ID" value="NEN22772.1"/>
    <property type="molecule type" value="Genomic_DNA"/>
</dbReference>
<dbReference type="SUPFAM" id="SSF52540">
    <property type="entry name" value="P-loop containing nucleoside triphosphate hydrolases"/>
    <property type="match status" value="2"/>
</dbReference>
<evidence type="ECO:0000256" key="1">
    <source>
        <dbReference type="ARBA" id="ARBA00005868"/>
    </source>
</evidence>
<dbReference type="CDD" id="cd03221">
    <property type="entry name" value="ABCF_EF-3"/>
    <property type="match status" value="2"/>
</dbReference>
<dbReference type="Pfam" id="PF00005">
    <property type="entry name" value="ABC_tran"/>
    <property type="match status" value="2"/>
</dbReference>
<name>A0A7K3WPF8_9FLAO</name>
<keyword evidence="4" id="KW-0699">rRNA-binding</keyword>
<dbReference type="InterPro" id="IPR027417">
    <property type="entry name" value="P-loop_NTPase"/>
</dbReference>
<evidence type="ECO:0000256" key="5">
    <source>
        <dbReference type="ARBA" id="ARBA00022737"/>
    </source>
</evidence>
<feature type="coiled-coil region" evidence="12">
    <location>
        <begin position="564"/>
        <end position="591"/>
    </location>
</feature>
<evidence type="ECO:0000256" key="2">
    <source>
        <dbReference type="ARBA" id="ARBA00022490"/>
    </source>
</evidence>
<dbReference type="Gene3D" id="3.40.50.300">
    <property type="entry name" value="P-loop containing nucleotide triphosphate hydrolases"/>
    <property type="match status" value="2"/>
</dbReference>
<protein>
    <submittedName>
        <fullName evidence="14">ABC-F family ATP-binding cassette domain-containing protein</fullName>
    </submittedName>
</protein>
<dbReference type="InterPro" id="IPR051309">
    <property type="entry name" value="ABCF_ATPase"/>
</dbReference>
<dbReference type="GO" id="GO:0005524">
    <property type="term" value="F:ATP binding"/>
    <property type="evidence" value="ECO:0007669"/>
    <property type="project" value="UniProtKB-KW"/>
</dbReference>
<keyword evidence="3" id="KW-0820">tRNA-binding</keyword>
<feature type="domain" description="ABC transporter" evidence="13">
    <location>
        <begin position="313"/>
        <end position="531"/>
    </location>
</feature>
<dbReference type="GO" id="GO:0003677">
    <property type="term" value="F:DNA binding"/>
    <property type="evidence" value="ECO:0007669"/>
    <property type="project" value="InterPro"/>
</dbReference>
<dbReference type="GO" id="GO:0000049">
    <property type="term" value="F:tRNA binding"/>
    <property type="evidence" value="ECO:0007669"/>
    <property type="project" value="UniProtKB-KW"/>
</dbReference>
<keyword evidence="7" id="KW-0378">Hydrolase</keyword>
<keyword evidence="2" id="KW-0963">Cytoplasm</keyword>
<comment type="caution">
    <text evidence="14">The sequence shown here is derived from an EMBL/GenBank/DDBJ whole genome shotgun (WGS) entry which is preliminary data.</text>
</comment>
<dbReference type="InterPro" id="IPR003439">
    <property type="entry name" value="ABC_transporter-like_ATP-bd"/>
</dbReference>
<dbReference type="InterPro" id="IPR032524">
    <property type="entry name" value="ABC_tran_C"/>
</dbReference>
<evidence type="ECO:0000313" key="14">
    <source>
        <dbReference type="EMBL" id="NEN22772.1"/>
    </source>
</evidence>
<evidence type="ECO:0000259" key="13">
    <source>
        <dbReference type="PROSITE" id="PS50893"/>
    </source>
</evidence>
<keyword evidence="15" id="KW-1185">Reference proteome</keyword>
<evidence type="ECO:0000256" key="3">
    <source>
        <dbReference type="ARBA" id="ARBA00022555"/>
    </source>
</evidence>
<dbReference type="GO" id="GO:0019843">
    <property type="term" value="F:rRNA binding"/>
    <property type="evidence" value="ECO:0007669"/>
    <property type="project" value="UniProtKB-KW"/>
</dbReference>
<dbReference type="Gene3D" id="1.10.287.380">
    <property type="entry name" value="Valyl-tRNA synthetase, C-terminal domain"/>
    <property type="match status" value="1"/>
</dbReference>
<evidence type="ECO:0000256" key="6">
    <source>
        <dbReference type="ARBA" id="ARBA00022741"/>
    </source>
</evidence>
<dbReference type="Pfam" id="PF16326">
    <property type="entry name" value="ABC_tran_CTD"/>
    <property type="match status" value="1"/>
</dbReference>
<dbReference type="AlphaFoldDB" id="A0A7K3WPF8"/>
<organism evidence="14 15">
    <name type="scientific">Cryomorpha ignava</name>
    <dbReference type="NCBI Taxonomy" id="101383"/>
    <lineage>
        <taxon>Bacteria</taxon>
        <taxon>Pseudomonadati</taxon>
        <taxon>Bacteroidota</taxon>
        <taxon>Flavobacteriia</taxon>
        <taxon>Flavobacteriales</taxon>
        <taxon>Cryomorphaceae</taxon>
        <taxon>Cryomorpha</taxon>
    </lineage>
</organism>
<dbReference type="PANTHER" id="PTHR42855:SF1">
    <property type="entry name" value="ABC TRANSPORTER DOMAIN-CONTAINING PROTEIN"/>
    <property type="match status" value="1"/>
</dbReference>
<evidence type="ECO:0000256" key="11">
    <source>
        <dbReference type="ARBA" id="ARBA00022917"/>
    </source>
</evidence>
<dbReference type="FunFam" id="3.40.50.300:FF:000011">
    <property type="entry name" value="Putative ABC transporter ATP-binding component"/>
    <property type="match status" value="1"/>
</dbReference>
<keyword evidence="9" id="KW-0810">Translation regulation</keyword>
<evidence type="ECO:0000256" key="7">
    <source>
        <dbReference type="ARBA" id="ARBA00022801"/>
    </source>
</evidence>
<dbReference type="SMART" id="SM00382">
    <property type="entry name" value="AAA"/>
    <property type="match status" value="2"/>
</dbReference>
<evidence type="ECO:0000256" key="9">
    <source>
        <dbReference type="ARBA" id="ARBA00022845"/>
    </source>
</evidence>
<feature type="domain" description="ABC transporter" evidence="13">
    <location>
        <begin position="4"/>
        <end position="248"/>
    </location>
</feature>
<keyword evidence="10" id="KW-0694">RNA-binding</keyword>
<evidence type="ECO:0000313" key="15">
    <source>
        <dbReference type="Proteomes" id="UP000486602"/>
    </source>
</evidence>
<sequence length="622" mass="69883">MNVLSVENISKRYGSRLLFENFSFGMAQGEKVAIVAPNGSGKSTLMKAVAGVEAADTGIITFRSGIRIGYLPQDPIFPAGLTLAEAIMASDNPLRDAVIAYEKALENADDHDALQRAMDEMDRQNAWDYEARVQEVLGQLGIVDTSLKVDAASGGQRKRAALAKIMLEEPDFLILDEPTNHLDLDTIEWLEKWLAGAQFSLLMVTHDRYFLDRVCTDILEIERGELVRYTGNYSYFLEKKAERQANLATTVGKAKNLMKTELEWLRRQPKARSTKSKSRVDAFDDIKAHATIRTDQQSVDIGVRTERLGSKIIEFHKVTKAFDDVKITDHFSYTFNRKEKLGIVGKNGTGKTSFVKLLLGLEEPDGGKVVQGETVKFGHYDQEGLINADHKRVIEVVTEIAEVIELKKGQKLTAAQLLERFLFSRDKQWQLVSTLSGGEKRRLYLCTVLIANPNFLVLDEPTNDLDIDTLQVLEDYLASYDGCLVVVSHDRFFMDKVVDHLFVFEGQAEIRDFPGNYSQYRAKKAIEDSAEAKETSAAKTKEKAAAAEKSKEKIKLTYGERLEFEKLEKTIEELEAKKESLAVGLSNTNNNDELMKISADLEIVVAKIEEATTRWVELAEWA</sequence>
<dbReference type="PANTHER" id="PTHR42855">
    <property type="entry name" value="ABC TRANSPORTER ATP-BINDING SUBUNIT"/>
    <property type="match status" value="1"/>
</dbReference>
<evidence type="ECO:0000256" key="10">
    <source>
        <dbReference type="ARBA" id="ARBA00022884"/>
    </source>
</evidence>
<dbReference type="InterPro" id="IPR003593">
    <property type="entry name" value="AAA+_ATPase"/>
</dbReference>
<dbReference type="RefSeq" id="WP_163283497.1">
    <property type="nucleotide sequence ID" value="NZ_JAAGVY010000005.1"/>
</dbReference>
<evidence type="ECO:0000256" key="8">
    <source>
        <dbReference type="ARBA" id="ARBA00022840"/>
    </source>
</evidence>
<keyword evidence="8 14" id="KW-0067">ATP-binding</keyword>
<reference evidence="14 15" key="1">
    <citation type="submission" date="2020-02" db="EMBL/GenBank/DDBJ databases">
        <title>Out from the shadows clarifying the taxonomy of the family Cryomorphaceae and related taxa by utilizing the GTDB taxonomic framework.</title>
        <authorList>
            <person name="Bowman J.P."/>
        </authorList>
    </citation>
    <scope>NUCLEOTIDE SEQUENCE [LARGE SCALE GENOMIC DNA]</scope>
    <source>
        <strain evidence="14 15">QSSC 1-22</strain>
    </source>
</reference>
<dbReference type="PROSITE" id="PS50893">
    <property type="entry name" value="ABC_TRANSPORTER_2"/>
    <property type="match status" value="2"/>
</dbReference>
<comment type="similarity">
    <text evidence="1">Belongs to the ABC transporter superfamily. ABCF family. Translational throttle EttA subfamily.</text>
</comment>
<evidence type="ECO:0000256" key="4">
    <source>
        <dbReference type="ARBA" id="ARBA00022730"/>
    </source>
</evidence>
<keyword evidence="11" id="KW-0648">Protein biosynthesis</keyword>
<evidence type="ECO:0000256" key="12">
    <source>
        <dbReference type="SAM" id="Coils"/>
    </source>
</evidence>
<dbReference type="GO" id="GO:0016887">
    <property type="term" value="F:ATP hydrolysis activity"/>
    <property type="evidence" value="ECO:0007669"/>
    <property type="project" value="InterPro"/>
</dbReference>